<comment type="caution">
    <text evidence="2">The sequence shown here is derived from an EMBL/GenBank/DDBJ whole genome shotgun (WGS) entry which is preliminary data.</text>
</comment>
<dbReference type="AlphaFoldDB" id="A0A7W6G8Z3"/>
<dbReference type="InterPro" id="IPR021327">
    <property type="entry name" value="DUF2934"/>
</dbReference>
<gene>
    <name evidence="2" type="ORF">GGQ67_000015</name>
</gene>
<proteinExistence type="predicted"/>
<dbReference type="RefSeq" id="WP_183898156.1">
    <property type="nucleotide sequence ID" value="NZ_JACIDW010000001.1"/>
</dbReference>
<protein>
    <recommendedName>
        <fullName evidence="4">DUF2934 domain-containing protein</fullName>
    </recommendedName>
</protein>
<dbReference type="Pfam" id="PF11154">
    <property type="entry name" value="DUF2934"/>
    <property type="match status" value="1"/>
</dbReference>
<evidence type="ECO:0000256" key="1">
    <source>
        <dbReference type="SAM" id="MobiDB-lite"/>
    </source>
</evidence>
<evidence type="ECO:0008006" key="4">
    <source>
        <dbReference type="Google" id="ProtNLM"/>
    </source>
</evidence>
<organism evidence="2 3">
    <name type="scientific">Rhizobium metallidurans</name>
    <dbReference type="NCBI Taxonomy" id="1265931"/>
    <lineage>
        <taxon>Bacteria</taxon>
        <taxon>Pseudomonadati</taxon>
        <taxon>Pseudomonadota</taxon>
        <taxon>Alphaproteobacteria</taxon>
        <taxon>Hyphomicrobiales</taxon>
        <taxon>Rhizobiaceae</taxon>
        <taxon>Rhizobium/Agrobacterium group</taxon>
        <taxon>Rhizobium</taxon>
    </lineage>
</organism>
<reference evidence="2 3" key="1">
    <citation type="submission" date="2020-08" db="EMBL/GenBank/DDBJ databases">
        <title>Genomic Encyclopedia of Type Strains, Phase IV (KMG-IV): sequencing the most valuable type-strain genomes for metagenomic binning, comparative biology and taxonomic classification.</title>
        <authorList>
            <person name="Goeker M."/>
        </authorList>
    </citation>
    <scope>NUCLEOTIDE SEQUENCE [LARGE SCALE GENOMIC DNA]</scope>
    <source>
        <strain evidence="2 3">DSM 26575</strain>
    </source>
</reference>
<accession>A0A7W6G8Z3</accession>
<evidence type="ECO:0000313" key="3">
    <source>
        <dbReference type="Proteomes" id="UP000582090"/>
    </source>
</evidence>
<dbReference type="Proteomes" id="UP000582090">
    <property type="component" value="Unassembled WGS sequence"/>
</dbReference>
<feature type="compositionally biased region" description="Basic and acidic residues" evidence="1">
    <location>
        <begin position="65"/>
        <end position="76"/>
    </location>
</feature>
<name>A0A7W6G8Z3_9HYPH</name>
<dbReference type="EMBL" id="JACIDW010000001">
    <property type="protein sequence ID" value="MBB3962397.1"/>
    <property type="molecule type" value="Genomic_DNA"/>
</dbReference>
<evidence type="ECO:0000313" key="2">
    <source>
        <dbReference type="EMBL" id="MBB3962397.1"/>
    </source>
</evidence>
<keyword evidence="3" id="KW-1185">Reference proteome</keyword>
<feature type="region of interest" description="Disordered" evidence="1">
    <location>
        <begin position="60"/>
        <end position="88"/>
    </location>
</feature>
<sequence length="88" mass="10126">MFLSKDDWIAQRAYALWEAEGRPDGRGGEHWQQADREYRMLEETRASADGSDLIERLKAMGRSMRAAEDREDRSETPGKAVPSRRSAR</sequence>